<dbReference type="Pfam" id="PF02118">
    <property type="entry name" value="Srg"/>
    <property type="match status" value="1"/>
</dbReference>
<comment type="subcellular location">
    <subcellularLocation>
        <location evidence="1">Membrane</location>
        <topology evidence="1">Multi-pass membrane protein</topology>
    </subcellularLocation>
</comment>
<evidence type="ECO:0000313" key="7">
    <source>
        <dbReference type="EMBL" id="EGT50905.1"/>
    </source>
</evidence>
<feature type="transmembrane region" description="Helical" evidence="6">
    <location>
        <begin position="158"/>
        <end position="181"/>
    </location>
</feature>
<dbReference type="PANTHER" id="PTHR31627:SF12">
    <property type="entry name" value="SERPENTINE RECEPTOR CLASS GAMMA-11-RELATED"/>
    <property type="match status" value="1"/>
</dbReference>
<keyword evidence="3 6" id="KW-0812">Transmembrane</keyword>
<dbReference type="HOGENOM" id="CLU_061253_1_0_1"/>
<comment type="similarity">
    <text evidence="2 6">Belongs to the nematode receptor-like protein srg family.</text>
</comment>
<evidence type="ECO:0000313" key="8">
    <source>
        <dbReference type="Proteomes" id="UP000008068"/>
    </source>
</evidence>
<dbReference type="Proteomes" id="UP000008068">
    <property type="component" value="Unassembled WGS sequence"/>
</dbReference>
<proteinExistence type="inferred from homology"/>
<dbReference type="AlphaFoldDB" id="G0PC30"/>
<dbReference type="GO" id="GO:0004888">
    <property type="term" value="F:transmembrane signaling receptor activity"/>
    <property type="evidence" value="ECO:0007669"/>
    <property type="project" value="InterPro"/>
</dbReference>
<keyword evidence="5 6" id="KW-0472">Membrane</keyword>
<accession>G0PC30</accession>
<reference evidence="8" key="1">
    <citation type="submission" date="2011-07" db="EMBL/GenBank/DDBJ databases">
        <authorList>
            <consortium name="Caenorhabditis brenneri Sequencing and Analysis Consortium"/>
            <person name="Wilson R.K."/>
        </authorList>
    </citation>
    <scope>NUCLEOTIDE SEQUENCE [LARGE SCALE GENOMIC DNA]</scope>
    <source>
        <strain evidence="8">PB2801</strain>
    </source>
</reference>
<organism evidence="8">
    <name type="scientific">Caenorhabditis brenneri</name>
    <name type="common">Nematode worm</name>
    <dbReference type="NCBI Taxonomy" id="135651"/>
    <lineage>
        <taxon>Eukaryota</taxon>
        <taxon>Metazoa</taxon>
        <taxon>Ecdysozoa</taxon>
        <taxon>Nematoda</taxon>
        <taxon>Chromadorea</taxon>
        <taxon>Rhabditida</taxon>
        <taxon>Rhabditina</taxon>
        <taxon>Rhabditomorpha</taxon>
        <taxon>Rhabditoidea</taxon>
        <taxon>Rhabditidae</taxon>
        <taxon>Peloderinae</taxon>
        <taxon>Caenorhabditis</taxon>
    </lineage>
</organism>
<evidence type="ECO:0000256" key="5">
    <source>
        <dbReference type="ARBA" id="ARBA00023136"/>
    </source>
</evidence>
<feature type="transmembrane region" description="Helical" evidence="6">
    <location>
        <begin position="274"/>
        <end position="294"/>
    </location>
</feature>
<name>G0PC30_CAEBE</name>
<dbReference type="OrthoDB" id="5854485at2759"/>
<dbReference type="PRINTS" id="PR00698">
    <property type="entry name" value="TMPROTEINSRG"/>
</dbReference>
<protein>
    <recommendedName>
        <fullName evidence="6">Serpentine receptor class gamma</fullName>
    </recommendedName>
</protein>
<keyword evidence="8" id="KW-1185">Reference proteome</keyword>
<comment type="caution">
    <text evidence="6">Lacks conserved residue(s) required for the propagation of feature annotation.</text>
</comment>
<dbReference type="InParanoid" id="G0PC30"/>
<sequence length="339" mass="39705">MQKFFVPNISNENDPIHFECDDSFDSKTEILKYSVQFFYLSIGAYLNAVLVFTIWFKHRNFYKQNSFFVLFSTDCLVSLILILIDIFFYRLFIYVTPICPIVHEYFATPLVFSKFIMILIHHLKICKSLLQSLLVLNRMTSVLFPIYQNIIWMKNFQWIIPLIFLIPISVDWNLVISRVYMMPTYGGLWMNYIKKVSWASQSTFQLIFIFIALSFTIICTCITLYTLIMLPNRLKDLEKSITIVNVITSTAFATVGFFHVSVYKTATYKNWFQILFSFFSFNTMVTSVFAWTMFAYDVLNVGSPIVMLCISKLVREHVFSWSKVLKVGSSQNFPVSVTQ</sequence>
<evidence type="ECO:0000256" key="1">
    <source>
        <dbReference type="ARBA" id="ARBA00004141"/>
    </source>
</evidence>
<feature type="transmembrane region" description="Helical" evidence="6">
    <location>
        <begin position="37"/>
        <end position="56"/>
    </location>
</feature>
<gene>
    <name evidence="7" type="ORF">CAEBREN_30198</name>
</gene>
<evidence type="ECO:0000256" key="3">
    <source>
        <dbReference type="ARBA" id="ARBA00022692"/>
    </source>
</evidence>
<keyword evidence="4 6" id="KW-1133">Transmembrane helix</keyword>
<dbReference type="InterPro" id="IPR051119">
    <property type="entry name" value="Nematode_SR-like"/>
</dbReference>
<dbReference type="eggNOG" id="ENOG502TJDN">
    <property type="taxonomic scope" value="Eukaryota"/>
</dbReference>
<dbReference type="GO" id="GO:0016020">
    <property type="term" value="C:membrane"/>
    <property type="evidence" value="ECO:0007669"/>
    <property type="project" value="UniProtKB-SubCell"/>
</dbReference>
<feature type="transmembrane region" description="Helical" evidence="6">
    <location>
        <begin position="202"/>
        <end position="228"/>
    </location>
</feature>
<evidence type="ECO:0000256" key="6">
    <source>
        <dbReference type="RuleBase" id="RU280813"/>
    </source>
</evidence>
<dbReference type="GO" id="GO:0007606">
    <property type="term" value="P:sensory perception of chemical stimulus"/>
    <property type="evidence" value="ECO:0007669"/>
    <property type="project" value="UniProtKB-UniRule"/>
</dbReference>
<evidence type="ECO:0000256" key="2">
    <source>
        <dbReference type="ARBA" id="ARBA00005692"/>
    </source>
</evidence>
<dbReference type="EMBL" id="GL380228">
    <property type="protein sequence ID" value="EGT50905.1"/>
    <property type="molecule type" value="Genomic_DNA"/>
</dbReference>
<dbReference type="InterPro" id="IPR000609">
    <property type="entry name" value="7TM_GPCR_serpentine_rcpt_Srg"/>
</dbReference>
<feature type="transmembrane region" description="Helical" evidence="6">
    <location>
        <begin position="240"/>
        <end position="262"/>
    </location>
</feature>
<evidence type="ECO:0000256" key="4">
    <source>
        <dbReference type="ARBA" id="ARBA00022989"/>
    </source>
</evidence>
<feature type="transmembrane region" description="Helical" evidence="6">
    <location>
        <begin position="68"/>
        <end position="93"/>
    </location>
</feature>
<dbReference type="PANTHER" id="PTHR31627">
    <property type="entry name" value="SERPENTINE RECEPTOR CLASS GAMMA-RELATED"/>
    <property type="match status" value="1"/>
</dbReference>